<evidence type="ECO:0000256" key="2">
    <source>
        <dbReference type="ARBA" id="ARBA00012832"/>
    </source>
</evidence>
<dbReference type="GO" id="GO:0006423">
    <property type="term" value="P:cysteinyl-tRNA aminoacylation"/>
    <property type="evidence" value="ECO:0007669"/>
    <property type="project" value="InterPro"/>
</dbReference>
<keyword evidence="4" id="KW-0479">Metal-binding</keyword>
<evidence type="ECO:0000256" key="10">
    <source>
        <dbReference type="ARBA" id="ARBA00031499"/>
    </source>
</evidence>
<dbReference type="PRINTS" id="PR00983">
    <property type="entry name" value="TRNASYNTHCYS"/>
</dbReference>
<dbReference type="NCBIfam" id="TIGR00435">
    <property type="entry name" value="cysS"/>
    <property type="match status" value="1"/>
</dbReference>
<keyword evidence="7" id="KW-0067">ATP-binding</keyword>
<evidence type="ECO:0000256" key="4">
    <source>
        <dbReference type="ARBA" id="ARBA00022723"/>
    </source>
</evidence>
<dbReference type="InterPro" id="IPR014729">
    <property type="entry name" value="Rossmann-like_a/b/a_fold"/>
</dbReference>
<feature type="domain" description="tRNA synthetases class I catalytic" evidence="12">
    <location>
        <begin position="46"/>
        <end position="485"/>
    </location>
</feature>
<dbReference type="GO" id="GO:0005524">
    <property type="term" value="F:ATP binding"/>
    <property type="evidence" value="ECO:0007669"/>
    <property type="project" value="UniProtKB-KW"/>
</dbReference>
<protein>
    <recommendedName>
        <fullName evidence="2">cysteine--tRNA ligase</fullName>
        <ecNumber evidence="2">6.1.1.16</ecNumber>
    </recommendedName>
    <alternativeName>
        <fullName evidence="10">Cysteinyl-tRNA synthetase</fullName>
    </alternativeName>
</protein>
<dbReference type="CDD" id="cd00672">
    <property type="entry name" value="CysRS_core"/>
    <property type="match status" value="1"/>
</dbReference>
<feature type="compositionally biased region" description="Basic and acidic residues" evidence="11">
    <location>
        <begin position="794"/>
        <end position="808"/>
    </location>
</feature>
<dbReference type="Pfam" id="PF01406">
    <property type="entry name" value="tRNA-synt_1e"/>
    <property type="match status" value="1"/>
</dbReference>
<keyword evidence="6" id="KW-0862">Zinc</keyword>
<evidence type="ECO:0000256" key="7">
    <source>
        <dbReference type="ARBA" id="ARBA00022840"/>
    </source>
</evidence>
<evidence type="ECO:0000313" key="14">
    <source>
        <dbReference type="Proteomes" id="UP000799640"/>
    </source>
</evidence>
<comment type="cofactor">
    <cofactor evidence="1">
        <name>Zn(2+)</name>
        <dbReference type="ChEBI" id="CHEBI:29105"/>
    </cofactor>
</comment>
<keyword evidence="5" id="KW-0547">Nucleotide-binding</keyword>
<dbReference type="GO" id="GO:0046872">
    <property type="term" value="F:metal ion binding"/>
    <property type="evidence" value="ECO:0007669"/>
    <property type="project" value="UniProtKB-KW"/>
</dbReference>
<gene>
    <name evidence="13" type="ORF">EJ06DRAFT_527838</name>
</gene>
<evidence type="ECO:0000259" key="12">
    <source>
        <dbReference type="Pfam" id="PF01406"/>
    </source>
</evidence>
<dbReference type="PANTHER" id="PTHR10890:SF3">
    <property type="entry name" value="CYSTEINE--TRNA LIGASE, CYTOPLASMIC"/>
    <property type="match status" value="1"/>
</dbReference>
<proteinExistence type="inferred from homology"/>
<dbReference type="AlphaFoldDB" id="A0A6G1I4E8"/>
<dbReference type="SUPFAM" id="SSF47323">
    <property type="entry name" value="Anticodon-binding domain of a subclass of class I aminoacyl-tRNA synthetases"/>
    <property type="match status" value="1"/>
</dbReference>
<feature type="region of interest" description="Disordered" evidence="11">
    <location>
        <begin position="767"/>
        <end position="814"/>
    </location>
</feature>
<dbReference type="SUPFAM" id="SSF52374">
    <property type="entry name" value="Nucleotidylyl transferase"/>
    <property type="match status" value="1"/>
</dbReference>
<evidence type="ECO:0000256" key="11">
    <source>
        <dbReference type="SAM" id="MobiDB-lite"/>
    </source>
</evidence>
<dbReference type="FunFam" id="3.40.50.620:FF:000186">
    <property type="entry name" value="Putative Cysteinyl-tRNA synthetase"/>
    <property type="match status" value="1"/>
</dbReference>
<feature type="region of interest" description="Disordered" evidence="11">
    <location>
        <begin position="725"/>
        <end position="755"/>
    </location>
</feature>
<dbReference type="InterPro" id="IPR009080">
    <property type="entry name" value="tRNAsynth_Ia_anticodon-bd"/>
</dbReference>
<feature type="compositionally biased region" description="Basic and acidic residues" evidence="11">
    <location>
        <begin position="776"/>
        <end position="787"/>
    </location>
</feature>
<evidence type="ECO:0000313" key="13">
    <source>
        <dbReference type="EMBL" id="KAF2402855.1"/>
    </source>
</evidence>
<dbReference type="OrthoDB" id="438179at2759"/>
<evidence type="ECO:0000256" key="8">
    <source>
        <dbReference type="ARBA" id="ARBA00022917"/>
    </source>
</evidence>
<evidence type="ECO:0000256" key="3">
    <source>
        <dbReference type="ARBA" id="ARBA00022598"/>
    </source>
</evidence>
<dbReference type="EMBL" id="ML996690">
    <property type="protein sequence ID" value="KAF2402855.1"/>
    <property type="molecule type" value="Genomic_DNA"/>
</dbReference>
<reference evidence="13" key="1">
    <citation type="journal article" date="2020" name="Stud. Mycol.">
        <title>101 Dothideomycetes genomes: a test case for predicting lifestyles and emergence of pathogens.</title>
        <authorList>
            <person name="Haridas S."/>
            <person name="Albert R."/>
            <person name="Binder M."/>
            <person name="Bloem J."/>
            <person name="Labutti K."/>
            <person name="Salamov A."/>
            <person name="Andreopoulos B."/>
            <person name="Baker S."/>
            <person name="Barry K."/>
            <person name="Bills G."/>
            <person name="Bluhm B."/>
            <person name="Cannon C."/>
            <person name="Castanera R."/>
            <person name="Culley D."/>
            <person name="Daum C."/>
            <person name="Ezra D."/>
            <person name="Gonzalez J."/>
            <person name="Henrissat B."/>
            <person name="Kuo A."/>
            <person name="Liang C."/>
            <person name="Lipzen A."/>
            <person name="Lutzoni F."/>
            <person name="Magnuson J."/>
            <person name="Mondo S."/>
            <person name="Nolan M."/>
            <person name="Ohm R."/>
            <person name="Pangilinan J."/>
            <person name="Park H.-J."/>
            <person name="Ramirez L."/>
            <person name="Alfaro M."/>
            <person name="Sun H."/>
            <person name="Tritt A."/>
            <person name="Yoshinaga Y."/>
            <person name="Zwiers L.-H."/>
            <person name="Turgeon B."/>
            <person name="Goodwin S."/>
            <person name="Spatafora J."/>
            <person name="Crous P."/>
            <person name="Grigoriev I."/>
        </authorList>
    </citation>
    <scope>NUCLEOTIDE SEQUENCE</scope>
    <source>
        <strain evidence="13">CBS 262.69</strain>
    </source>
</reference>
<accession>A0A6G1I4E8</accession>
<dbReference type="InterPro" id="IPR024909">
    <property type="entry name" value="Cys-tRNA/MSH_ligase"/>
</dbReference>
<dbReference type="HAMAP" id="MF_00041">
    <property type="entry name" value="Cys_tRNA_synth"/>
    <property type="match status" value="1"/>
</dbReference>
<keyword evidence="8" id="KW-0648">Protein biosynthesis</keyword>
<name>A0A6G1I4E8_9PEZI</name>
<organism evidence="13 14">
    <name type="scientific">Trichodelitschia bisporula</name>
    <dbReference type="NCBI Taxonomy" id="703511"/>
    <lineage>
        <taxon>Eukaryota</taxon>
        <taxon>Fungi</taxon>
        <taxon>Dikarya</taxon>
        <taxon>Ascomycota</taxon>
        <taxon>Pezizomycotina</taxon>
        <taxon>Dothideomycetes</taxon>
        <taxon>Dothideomycetes incertae sedis</taxon>
        <taxon>Phaeotrichales</taxon>
        <taxon>Phaeotrichaceae</taxon>
        <taxon>Trichodelitschia</taxon>
    </lineage>
</organism>
<evidence type="ECO:0000256" key="9">
    <source>
        <dbReference type="ARBA" id="ARBA00023146"/>
    </source>
</evidence>
<dbReference type="GO" id="GO:0004817">
    <property type="term" value="F:cysteine-tRNA ligase activity"/>
    <property type="evidence" value="ECO:0007669"/>
    <property type="project" value="UniProtKB-EC"/>
</dbReference>
<evidence type="ECO:0000256" key="5">
    <source>
        <dbReference type="ARBA" id="ARBA00022741"/>
    </source>
</evidence>
<evidence type="ECO:0000256" key="6">
    <source>
        <dbReference type="ARBA" id="ARBA00022833"/>
    </source>
</evidence>
<dbReference type="PANTHER" id="PTHR10890">
    <property type="entry name" value="CYSTEINYL-TRNA SYNTHETASE"/>
    <property type="match status" value="1"/>
</dbReference>
<keyword evidence="9 13" id="KW-0030">Aminoacyl-tRNA synthetase</keyword>
<dbReference type="InterPro" id="IPR032678">
    <property type="entry name" value="tRNA-synt_1_cat_dom"/>
</dbReference>
<dbReference type="Proteomes" id="UP000799640">
    <property type="component" value="Unassembled WGS sequence"/>
</dbReference>
<evidence type="ECO:0000256" key="1">
    <source>
        <dbReference type="ARBA" id="ARBA00001947"/>
    </source>
</evidence>
<dbReference type="InterPro" id="IPR015803">
    <property type="entry name" value="Cys-tRNA-ligase"/>
</dbReference>
<keyword evidence="3" id="KW-0436">Ligase</keyword>
<sequence>MAATGRQQPLWHPPPPPVEGVQLPQLKIFNSLTRMKNDFVPLDPQGKKVTWYACGPTVYDDAHLGHARNYVSTDIIRRIMKDYFGFDLKFVMNITDVDDKIILRGRQQHLLERFKEKFPQLDRLLIDETESAFASYLRKNLPLVPKGTTAETYKTESDKAYQAVLDGKSLAGDGSPPGDKEAKIKMHMRTAASAAEALQLVSHGPPAIDVDTFYSKTEDILLPWVDLSGGTSIDASDHSIFTKLTKKFENRFFDDMRALNVLDPDVLTRVTEFGPEIVKFVEIIVKNGFGYATTDGSVYFDINAFEKNGNSYARLEPWNRNDQSLLADGEGALAKKTTEKRSDADFALWKASKPGEPAWPSPWGPGRPGWHIECSVMASETLGKVMDIHSGGIDLAFPHHDNELAQSEAYWLGETGCQHDHEWVKYFLHMGHLSIAGSKMSKSLKNFTTIREALARGDWTPRALRIVFLLGGWKEGVEITDELVRAGAAWEDKITNFFLKAKDVERNPSHTDPSSTTNDNSLLSSLSAKQTALDGALCDSFNTPTAMRILSDLVTDFNSLPPQSLTPESVLTTARWITHIVTILGLDGNASLADANRIGWAGVEIPPQAQNIVYPLSELRDAVRAQARGGEIKHAELAKLAEQTRPGKTQPVDALPYAEAASQFADEVEKLAAAEAPAKDLLALCDRLRDTHLWNLDVYLEDREPPLGAMVRPVDAGLKAARAQKEEAARAKAEAREKREREEAEKKRLKEEAAKVDPREMFRTAEWSAWDGEGVPTKDAKGEEVNKSRRKKLVKEWERQKKAHDEWVKGQGKA</sequence>
<dbReference type="Gene3D" id="3.40.50.620">
    <property type="entry name" value="HUPs"/>
    <property type="match status" value="2"/>
</dbReference>
<dbReference type="GO" id="GO:0005737">
    <property type="term" value="C:cytoplasm"/>
    <property type="evidence" value="ECO:0007669"/>
    <property type="project" value="TreeGrafter"/>
</dbReference>
<dbReference type="EC" id="6.1.1.16" evidence="2"/>
<keyword evidence="14" id="KW-1185">Reference proteome</keyword>